<feature type="transmembrane region" description="Helical" evidence="2">
    <location>
        <begin position="250"/>
        <end position="275"/>
    </location>
</feature>
<feature type="compositionally biased region" description="Low complexity" evidence="1">
    <location>
        <begin position="313"/>
        <end position="332"/>
    </location>
</feature>
<feature type="domain" description="DUF7159" evidence="3">
    <location>
        <begin position="19"/>
        <end position="234"/>
    </location>
</feature>
<dbReference type="RefSeq" id="WP_160903772.1">
    <property type="nucleotide sequence ID" value="NZ_CP102850.1"/>
</dbReference>
<dbReference type="EMBL" id="WMBR01000006">
    <property type="protein sequence ID" value="MXP23571.1"/>
    <property type="molecule type" value="Genomic_DNA"/>
</dbReference>
<evidence type="ECO:0000313" key="5">
    <source>
        <dbReference type="Proteomes" id="UP000475545"/>
    </source>
</evidence>
<evidence type="ECO:0000256" key="2">
    <source>
        <dbReference type="SAM" id="Phobius"/>
    </source>
</evidence>
<name>A0A6L7GX15_9ACTN</name>
<evidence type="ECO:0000259" key="3">
    <source>
        <dbReference type="Pfam" id="PF23717"/>
    </source>
</evidence>
<dbReference type="SUPFAM" id="SSF53067">
    <property type="entry name" value="Actin-like ATPase domain"/>
    <property type="match status" value="1"/>
</dbReference>
<dbReference type="InterPro" id="IPR043129">
    <property type="entry name" value="ATPase_NBD"/>
</dbReference>
<dbReference type="Pfam" id="PF23717">
    <property type="entry name" value="DUF7159"/>
    <property type="match status" value="1"/>
</dbReference>
<sequence length="372" mass="37100">MAETRSAQMGGGSNSDGSVLGISVVEDRVASVVRSSDGDIIASNLVDLPDPSAQSAENAIHELVDSVPYDIDHIGVACARPATENYLRANLTPGTSRPGWYDKVAVTDMPAALAETARGVASGSGIVAAIDLDRDAVPSPGSSVVTLDSATGEVLGTAEFAYGSPGPVTDPAHASAVADAVMAAPGGSSVTSVVLTGPGADIDGIPAALEYALARPVTVVDQPALAAAVGAAVLALRPGVASRATSTRRWWLIGAAMAAALALGAIAASAVFAGVDAAEEEAAPTTTTITETAPPSTVTRTAQPVTEVRTRVDTTTVTVSREASPSTTTATETETETSTETETVTEQPTVTVTETTTETVGGQGPGPGNPGP</sequence>
<dbReference type="InterPro" id="IPR055583">
    <property type="entry name" value="DUF7159"/>
</dbReference>
<keyword evidence="2" id="KW-1133">Transmembrane helix</keyword>
<keyword evidence="2" id="KW-0472">Membrane</keyword>
<comment type="caution">
    <text evidence="4">The sequence shown here is derived from an EMBL/GenBank/DDBJ whole genome shotgun (WGS) entry which is preliminary data.</text>
</comment>
<dbReference type="Proteomes" id="UP000475545">
    <property type="component" value="Unassembled WGS sequence"/>
</dbReference>
<keyword evidence="5" id="KW-1185">Reference proteome</keyword>
<feature type="region of interest" description="Disordered" evidence="1">
    <location>
        <begin position="283"/>
        <end position="372"/>
    </location>
</feature>
<evidence type="ECO:0000313" key="4">
    <source>
        <dbReference type="EMBL" id="MXP23571.1"/>
    </source>
</evidence>
<dbReference type="AlphaFoldDB" id="A0A6L7GX15"/>
<feature type="compositionally biased region" description="Low complexity" evidence="1">
    <location>
        <begin position="283"/>
        <end position="299"/>
    </location>
</feature>
<reference evidence="4 5" key="1">
    <citation type="submission" date="2019-11" db="EMBL/GenBank/DDBJ databases">
        <title>Gordonia sp. nov., a novel actinobacterium isolated from mangrove soil in Hainan.</title>
        <authorList>
            <person name="Huang X."/>
            <person name="Xie Y."/>
            <person name="Chu X."/>
            <person name="Xiao K."/>
        </authorList>
    </citation>
    <scope>NUCLEOTIDE SEQUENCE [LARGE SCALE GENOMIC DNA]</scope>
    <source>
        <strain evidence="4 5">HNM0687</strain>
    </source>
</reference>
<protein>
    <recommendedName>
        <fullName evidence="3">DUF7159 domain-containing protein</fullName>
    </recommendedName>
</protein>
<proteinExistence type="predicted"/>
<evidence type="ECO:0000256" key="1">
    <source>
        <dbReference type="SAM" id="MobiDB-lite"/>
    </source>
</evidence>
<accession>A0A6L7GX15</accession>
<feature type="compositionally biased region" description="Low complexity" evidence="1">
    <location>
        <begin position="340"/>
        <end position="360"/>
    </location>
</feature>
<organism evidence="4 5">
    <name type="scientific">Gordonia mangrovi</name>
    <dbReference type="NCBI Taxonomy" id="2665643"/>
    <lineage>
        <taxon>Bacteria</taxon>
        <taxon>Bacillati</taxon>
        <taxon>Actinomycetota</taxon>
        <taxon>Actinomycetes</taxon>
        <taxon>Mycobacteriales</taxon>
        <taxon>Gordoniaceae</taxon>
        <taxon>Gordonia</taxon>
    </lineage>
</organism>
<gene>
    <name evidence="4" type="ORF">GIY30_19715</name>
</gene>
<keyword evidence="2" id="KW-0812">Transmembrane</keyword>